<protein>
    <submittedName>
        <fullName evidence="1">Uncharacterized protein</fullName>
    </submittedName>
</protein>
<gene>
    <name evidence="1" type="ORF">MoryE10_32130</name>
</gene>
<organism evidence="1 2">
    <name type="scientific">Methylogaea oryzae</name>
    <dbReference type="NCBI Taxonomy" id="1295382"/>
    <lineage>
        <taxon>Bacteria</taxon>
        <taxon>Pseudomonadati</taxon>
        <taxon>Pseudomonadota</taxon>
        <taxon>Gammaproteobacteria</taxon>
        <taxon>Methylococcales</taxon>
        <taxon>Methylococcaceae</taxon>
        <taxon>Methylogaea</taxon>
    </lineage>
</organism>
<name>A0A8D4VRW9_9GAMM</name>
<dbReference type="EMBL" id="AP019782">
    <property type="protein sequence ID" value="BBL72607.1"/>
    <property type="molecule type" value="Genomic_DNA"/>
</dbReference>
<dbReference type="KEGG" id="moz:MoryE10_32130"/>
<accession>A0A8D4VRW9</accession>
<dbReference type="Proteomes" id="UP000824988">
    <property type="component" value="Chromosome"/>
</dbReference>
<reference evidence="1" key="1">
    <citation type="submission" date="2019-06" db="EMBL/GenBank/DDBJ databases">
        <title>Complete genome sequence of Methylogaea oryzae strain JCM16910.</title>
        <authorList>
            <person name="Asakawa S."/>
        </authorList>
    </citation>
    <scope>NUCLEOTIDE SEQUENCE</scope>
    <source>
        <strain evidence="1">E10</strain>
    </source>
</reference>
<proteinExistence type="predicted"/>
<dbReference type="RefSeq" id="WP_054773755.1">
    <property type="nucleotide sequence ID" value="NZ_AP019782.1"/>
</dbReference>
<evidence type="ECO:0000313" key="2">
    <source>
        <dbReference type="Proteomes" id="UP000824988"/>
    </source>
</evidence>
<keyword evidence="2" id="KW-1185">Reference proteome</keyword>
<sequence>MSATVEAIETAIQQLPPSELAEFRRWFMEFDASRWDAQIEADGTAGKLDSLANEALAEYRGGKAREL</sequence>
<evidence type="ECO:0000313" key="1">
    <source>
        <dbReference type="EMBL" id="BBL72607.1"/>
    </source>
</evidence>
<dbReference type="AlphaFoldDB" id="A0A8D4VRW9"/>